<dbReference type="PROSITE" id="PS52016">
    <property type="entry name" value="TONB_DEPENDENT_REC_3"/>
    <property type="match status" value="1"/>
</dbReference>
<dbReference type="NCBIfam" id="TIGR01783">
    <property type="entry name" value="TonB-siderophor"/>
    <property type="match status" value="1"/>
</dbReference>
<evidence type="ECO:0000256" key="11">
    <source>
        <dbReference type="ARBA" id="ARBA00023136"/>
    </source>
</evidence>
<evidence type="ECO:0000256" key="7">
    <source>
        <dbReference type="ARBA" id="ARBA00022729"/>
    </source>
</evidence>
<keyword evidence="8" id="KW-0408">Iron</keyword>
<evidence type="ECO:0000256" key="13">
    <source>
        <dbReference type="ARBA" id="ARBA00023237"/>
    </source>
</evidence>
<evidence type="ECO:0000256" key="9">
    <source>
        <dbReference type="ARBA" id="ARBA00023065"/>
    </source>
</evidence>
<keyword evidence="3 14" id="KW-0813">Transport</keyword>
<dbReference type="GO" id="GO:0009279">
    <property type="term" value="C:cell outer membrane"/>
    <property type="evidence" value="ECO:0007669"/>
    <property type="project" value="UniProtKB-SubCell"/>
</dbReference>
<dbReference type="SUPFAM" id="SSF56935">
    <property type="entry name" value="Porins"/>
    <property type="match status" value="1"/>
</dbReference>
<dbReference type="PANTHER" id="PTHR32552">
    <property type="entry name" value="FERRICHROME IRON RECEPTOR-RELATED"/>
    <property type="match status" value="1"/>
</dbReference>
<evidence type="ECO:0000256" key="16">
    <source>
        <dbReference type="SAM" id="SignalP"/>
    </source>
</evidence>
<dbReference type="CDD" id="cd01347">
    <property type="entry name" value="ligand_gated_channel"/>
    <property type="match status" value="1"/>
</dbReference>
<dbReference type="InterPro" id="IPR036942">
    <property type="entry name" value="Beta-barrel_TonB_sf"/>
</dbReference>
<keyword evidence="9" id="KW-0406">Ion transport</keyword>
<evidence type="ECO:0000256" key="10">
    <source>
        <dbReference type="ARBA" id="ARBA00023077"/>
    </source>
</evidence>
<evidence type="ECO:0000256" key="4">
    <source>
        <dbReference type="ARBA" id="ARBA00022452"/>
    </source>
</evidence>
<keyword evidence="11 14" id="KW-0472">Membrane</keyword>
<protein>
    <submittedName>
        <fullName evidence="19">Outer membrane receptor for ferric coprogen and ferric-rhodotorulic acid</fullName>
    </submittedName>
</protein>
<dbReference type="EMBL" id="SGXM01000002">
    <property type="protein sequence ID" value="RZT39411.1"/>
    <property type="molecule type" value="Genomic_DNA"/>
</dbReference>
<dbReference type="InterPro" id="IPR012910">
    <property type="entry name" value="Plug_dom"/>
</dbReference>
<keyword evidence="4 14" id="KW-1134">Transmembrane beta strand</keyword>
<keyword evidence="20" id="KW-1185">Reference proteome</keyword>
<evidence type="ECO:0000256" key="12">
    <source>
        <dbReference type="ARBA" id="ARBA00023170"/>
    </source>
</evidence>
<evidence type="ECO:0000256" key="2">
    <source>
        <dbReference type="ARBA" id="ARBA00009810"/>
    </source>
</evidence>
<evidence type="ECO:0000256" key="1">
    <source>
        <dbReference type="ARBA" id="ARBA00004571"/>
    </source>
</evidence>
<dbReference type="FunFam" id="2.170.130.10:FF:000010">
    <property type="entry name" value="Ferripyoverdine receptor"/>
    <property type="match status" value="1"/>
</dbReference>
<proteinExistence type="inferred from homology"/>
<organism evidence="19 20">
    <name type="scientific">Cupriavidus agavae</name>
    <dbReference type="NCBI Taxonomy" id="1001822"/>
    <lineage>
        <taxon>Bacteria</taxon>
        <taxon>Pseudomonadati</taxon>
        <taxon>Pseudomonadota</taxon>
        <taxon>Betaproteobacteria</taxon>
        <taxon>Burkholderiales</taxon>
        <taxon>Burkholderiaceae</taxon>
        <taxon>Cupriavidus</taxon>
    </lineage>
</organism>
<feature type="domain" description="TonB-dependent receptor plug" evidence="18">
    <location>
        <begin position="59"/>
        <end position="157"/>
    </location>
</feature>
<dbReference type="GO" id="GO:0015344">
    <property type="term" value="F:siderophore uptake transmembrane transporter activity"/>
    <property type="evidence" value="ECO:0007669"/>
    <property type="project" value="TreeGrafter"/>
</dbReference>
<sequence length="701" mass="75280">MPRRRGAAIATAALLAAPAWAQDGEDGRVDAQLPAVKVSASAPASDLAGASLNRLTPTLRETPQSLTVIDQQRMAAQNLRSLDDVMQQAPGVTVQPYQQLTTAYYVRGFKVDSFQQDGVPVLLGSTASPPQDMAMYERVEMLRGASGLLGGTGNPAATVNLVPKRPQRAFAGEAALAAGSWNRYRGELDLGGPLNASGSVRARMVATYDDRAFFYDVADQRAANLYGIAELDLAPGTTASLGLQHQRIRSTPNMAGVPFSTTGQDLGLPRSKFLDTAWGRFDWDTTRVTAGLEHHFGNGWEARVAFNHLTSSADMRYAASNGAVNPATGAGPRLMGGAYQFDNDQNSVDAYAKGQFGLLGRQHDAMVGLNFQQTDARQAAASFVPPLAVPVNVWAWNPYGVAEPGTSAFASPGSTRTTQGGLYGMVRLSLTDRLKLLAGARVTRWKQRAPTSSADFDARVTPYGGLVFDLTPQWAVYASTSQILQPQTQLTASGDTLAPIKGRNDEAGIKGELADGRLNVSAALFRIRQSNRAIADPAYPCAGSACYYIADGEVESRGFETEVSGRIGASLNLSASYTFNTTEYLRDATAQGQAFASFVPRHIARLWADYILPFDEGRWSVGAGVQAQSAYTVKTGGVTLRQGGYALLNLRAGYRFSPKTSLALNVGNVFDRRYYQSLSSLAWNNRYGEPLSAMLTLRTRF</sequence>
<dbReference type="OrthoDB" id="174652at2"/>
<dbReference type="InterPro" id="IPR039426">
    <property type="entry name" value="TonB-dep_rcpt-like"/>
</dbReference>
<dbReference type="AlphaFoldDB" id="A0A4Q7RZT9"/>
<reference evidence="19 20" key="1">
    <citation type="journal article" date="2015" name="Stand. Genomic Sci.">
        <title>Genomic Encyclopedia of Bacterial and Archaeal Type Strains, Phase III: the genomes of soil and plant-associated and newly described type strains.</title>
        <authorList>
            <person name="Whitman W.B."/>
            <person name="Woyke T."/>
            <person name="Klenk H.P."/>
            <person name="Zhou Y."/>
            <person name="Lilburn T.G."/>
            <person name="Beck B.J."/>
            <person name="De Vos P."/>
            <person name="Vandamme P."/>
            <person name="Eisen J.A."/>
            <person name="Garrity G."/>
            <person name="Hugenholtz P."/>
            <person name="Kyrpides N.C."/>
        </authorList>
    </citation>
    <scope>NUCLEOTIDE SEQUENCE [LARGE SCALE GENOMIC DNA]</scope>
    <source>
        <strain evidence="19 20">ASC-9842</strain>
    </source>
</reference>
<feature type="chain" id="PRO_5020830359" evidence="16">
    <location>
        <begin position="22"/>
        <end position="701"/>
    </location>
</feature>
<dbReference type="InterPro" id="IPR037066">
    <property type="entry name" value="Plug_dom_sf"/>
</dbReference>
<evidence type="ECO:0000259" key="18">
    <source>
        <dbReference type="Pfam" id="PF07715"/>
    </source>
</evidence>
<keyword evidence="13 14" id="KW-0998">Cell outer membrane</keyword>
<evidence type="ECO:0000256" key="15">
    <source>
        <dbReference type="RuleBase" id="RU003357"/>
    </source>
</evidence>
<dbReference type="InterPro" id="IPR010105">
    <property type="entry name" value="TonB_sidphr_rcpt"/>
</dbReference>
<accession>A0A4Q7RZT9</accession>
<keyword evidence="10 15" id="KW-0798">TonB box</keyword>
<dbReference type="Pfam" id="PF07715">
    <property type="entry name" value="Plug"/>
    <property type="match status" value="1"/>
</dbReference>
<comment type="subcellular location">
    <subcellularLocation>
        <location evidence="1 14">Cell outer membrane</location>
        <topology evidence="1 14">Multi-pass membrane protein</topology>
    </subcellularLocation>
</comment>
<dbReference type="Pfam" id="PF00593">
    <property type="entry name" value="TonB_dep_Rec_b-barrel"/>
    <property type="match status" value="1"/>
</dbReference>
<evidence type="ECO:0000256" key="3">
    <source>
        <dbReference type="ARBA" id="ARBA00022448"/>
    </source>
</evidence>
<gene>
    <name evidence="19" type="ORF">EV147_2606</name>
</gene>
<dbReference type="Gene3D" id="2.170.130.10">
    <property type="entry name" value="TonB-dependent receptor, plug domain"/>
    <property type="match status" value="1"/>
</dbReference>
<evidence type="ECO:0000313" key="20">
    <source>
        <dbReference type="Proteomes" id="UP000291078"/>
    </source>
</evidence>
<keyword evidence="12 19" id="KW-0675">Receptor</keyword>
<feature type="domain" description="TonB-dependent receptor-like beta-barrel" evidence="17">
    <location>
        <begin position="272"/>
        <end position="669"/>
    </location>
</feature>
<evidence type="ECO:0000259" key="17">
    <source>
        <dbReference type="Pfam" id="PF00593"/>
    </source>
</evidence>
<dbReference type="GO" id="GO:0015891">
    <property type="term" value="P:siderophore transport"/>
    <property type="evidence" value="ECO:0007669"/>
    <property type="project" value="InterPro"/>
</dbReference>
<name>A0A4Q7RZT9_9BURK</name>
<evidence type="ECO:0000256" key="6">
    <source>
        <dbReference type="ARBA" id="ARBA00022692"/>
    </source>
</evidence>
<dbReference type="InterPro" id="IPR000531">
    <property type="entry name" value="Beta-barrel_TonB"/>
</dbReference>
<evidence type="ECO:0000313" key="19">
    <source>
        <dbReference type="EMBL" id="RZT39411.1"/>
    </source>
</evidence>
<feature type="signal peptide" evidence="16">
    <location>
        <begin position="1"/>
        <end position="21"/>
    </location>
</feature>
<keyword evidence="5" id="KW-0410">Iron transport</keyword>
<dbReference type="PANTHER" id="PTHR32552:SF74">
    <property type="entry name" value="HYDROXAMATE SIDEROPHORE RECEPTOR FHUE"/>
    <property type="match status" value="1"/>
</dbReference>
<keyword evidence="7 16" id="KW-0732">Signal</keyword>
<comment type="similarity">
    <text evidence="2 14 15">Belongs to the TonB-dependent receptor family.</text>
</comment>
<dbReference type="Proteomes" id="UP000291078">
    <property type="component" value="Unassembled WGS sequence"/>
</dbReference>
<keyword evidence="6 14" id="KW-0812">Transmembrane</keyword>
<dbReference type="Gene3D" id="2.40.170.20">
    <property type="entry name" value="TonB-dependent receptor, beta-barrel domain"/>
    <property type="match status" value="1"/>
</dbReference>
<dbReference type="GO" id="GO:0038023">
    <property type="term" value="F:signaling receptor activity"/>
    <property type="evidence" value="ECO:0007669"/>
    <property type="project" value="InterPro"/>
</dbReference>
<comment type="caution">
    <text evidence="19">The sequence shown here is derived from an EMBL/GenBank/DDBJ whole genome shotgun (WGS) entry which is preliminary data.</text>
</comment>
<evidence type="ECO:0000256" key="14">
    <source>
        <dbReference type="PROSITE-ProRule" id="PRU01360"/>
    </source>
</evidence>
<evidence type="ECO:0000256" key="5">
    <source>
        <dbReference type="ARBA" id="ARBA00022496"/>
    </source>
</evidence>
<evidence type="ECO:0000256" key="8">
    <source>
        <dbReference type="ARBA" id="ARBA00023004"/>
    </source>
</evidence>